<feature type="transmembrane region" description="Helical" evidence="1">
    <location>
        <begin position="35"/>
        <end position="52"/>
    </location>
</feature>
<protein>
    <recommendedName>
        <fullName evidence="4">PH domain-containing protein</fullName>
    </recommendedName>
</protein>
<keyword evidence="3" id="KW-1185">Reference proteome</keyword>
<feature type="transmembrane region" description="Helical" evidence="1">
    <location>
        <begin position="58"/>
        <end position="75"/>
    </location>
</feature>
<reference evidence="2" key="2">
    <citation type="submission" date="2022-05" db="EMBL/GenBank/DDBJ databases">
        <authorList>
            <person name="Kim J.-S."/>
            <person name="Lee K."/>
            <person name="Suh M."/>
            <person name="Eom M."/>
            <person name="Kim J.-S."/>
            <person name="Kim D.-S."/>
            <person name="Ko S.-H."/>
            <person name="Shin Y."/>
            <person name="Lee J.-S."/>
        </authorList>
    </citation>
    <scope>NUCLEOTIDE SEQUENCE</scope>
    <source>
        <strain evidence="2">N237</strain>
    </source>
</reference>
<evidence type="ECO:0000313" key="3">
    <source>
        <dbReference type="Proteomes" id="UP001056336"/>
    </source>
</evidence>
<accession>A0ABY4R0G2</accession>
<dbReference type="Proteomes" id="UP001056336">
    <property type="component" value="Chromosome"/>
</dbReference>
<gene>
    <name evidence="2" type="ORF">M6D93_02910</name>
</gene>
<organism evidence="2 3">
    <name type="scientific">Jatrophihabitans telluris</name>
    <dbReference type="NCBI Taxonomy" id="2038343"/>
    <lineage>
        <taxon>Bacteria</taxon>
        <taxon>Bacillati</taxon>
        <taxon>Actinomycetota</taxon>
        <taxon>Actinomycetes</taxon>
        <taxon>Jatrophihabitantales</taxon>
        <taxon>Jatrophihabitantaceae</taxon>
        <taxon>Jatrophihabitans</taxon>
    </lineage>
</organism>
<sequence length="172" mass="19325">MTNRILLAPPPALPPDGSLSPAIVVHRDPGRTRRVLAILLGVLVLDGLALATRPDPRLWVLPFITVFFMWMVQVCRRRCLAIGDDWMLVREQATGPGRWFRPSVGGTVELNTNGRIMIVRTTSDQKFTFFVQMVEDNPDLAHELGRQFLASRRLLVTPGVRALLSRWAMTKG</sequence>
<keyword evidence="1" id="KW-0472">Membrane</keyword>
<reference evidence="2" key="1">
    <citation type="journal article" date="2018" name="Int. J. Syst. Evol. Microbiol.">
        <title>Jatrophihabitans telluris sp. nov., isolated from sediment soil of lava forest wetlands and the emended description of the genus Jatrophihabitans.</title>
        <authorList>
            <person name="Lee K.C."/>
            <person name="Suh M.K."/>
            <person name="Eom M.K."/>
            <person name="Kim K.K."/>
            <person name="Kim J.S."/>
            <person name="Kim D.S."/>
            <person name="Ko S.H."/>
            <person name="Shin Y.K."/>
            <person name="Lee J.S."/>
        </authorList>
    </citation>
    <scope>NUCLEOTIDE SEQUENCE</scope>
    <source>
        <strain evidence="2">N237</strain>
    </source>
</reference>
<evidence type="ECO:0000313" key="2">
    <source>
        <dbReference type="EMBL" id="UQX88957.1"/>
    </source>
</evidence>
<evidence type="ECO:0000256" key="1">
    <source>
        <dbReference type="SAM" id="Phobius"/>
    </source>
</evidence>
<keyword evidence="1" id="KW-0812">Transmembrane</keyword>
<name>A0ABY4R0G2_9ACTN</name>
<dbReference type="RefSeq" id="WP_249772853.1">
    <property type="nucleotide sequence ID" value="NZ_CP097332.1"/>
</dbReference>
<dbReference type="EMBL" id="CP097332">
    <property type="protein sequence ID" value="UQX88957.1"/>
    <property type="molecule type" value="Genomic_DNA"/>
</dbReference>
<keyword evidence="1" id="KW-1133">Transmembrane helix</keyword>
<evidence type="ECO:0008006" key="4">
    <source>
        <dbReference type="Google" id="ProtNLM"/>
    </source>
</evidence>
<proteinExistence type="predicted"/>